<reference evidence="1 2" key="2">
    <citation type="submission" date="2013-04" db="EMBL/GenBank/DDBJ databases">
        <title>Comparative genomics of 12 strains of Erwinia amylovora identifies a pan-genome with a large conserved core and provides insights into host specificity.</title>
        <authorList>
            <person name="Mann R.A."/>
            <person name="Smits T.H.M."/>
            <person name="Buehlmann A."/>
            <person name="Blom J."/>
            <person name="Goesmann A."/>
            <person name="Frey J.E."/>
            <person name="Plummer K.M."/>
            <person name="Beer S.V."/>
            <person name="Luck J."/>
            <person name="Duffy B."/>
            <person name="Rodoni B."/>
        </authorList>
    </citation>
    <scope>NUCLEOTIDE SEQUENCE [LARGE SCALE GENOMIC DNA]</scope>
    <source>
        <strain evidence="2">CFBP 1232</strain>
    </source>
</reference>
<protein>
    <submittedName>
        <fullName evidence="1">Uncharacterized protein</fullName>
    </submittedName>
</protein>
<accession>A0A830ZZ61</accession>
<evidence type="ECO:0000313" key="2">
    <source>
        <dbReference type="Proteomes" id="UP000013111"/>
    </source>
</evidence>
<comment type="caution">
    <text evidence="1">The sequence shown here is derived from an EMBL/GenBank/DDBJ whole genome shotgun (WGS) entry which is preliminary data.</text>
</comment>
<proteinExistence type="predicted"/>
<dbReference type="Proteomes" id="UP000013111">
    <property type="component" value="Unassembled WGS sequence"/>
</dbReference>
<gene>
    <name evidence="1" type="ORF">BN437_2130</name>
</gene>
<reference evidence="1 2" key="1">
    <citation type="submission" date="2012-11" db="EMBL/GenBank/DDBJ databases">
        <authorList>
            <person name="Linke B."/>
        </authorList>
    </citation>
    <scope>NUCLEOTIDE SEQUENCE [LARGE SCALE GENOMIC DNA]</scope>
    <source>
        <strain evidence="2">CFBP 1232</strain>
    </source>
</reference>
<dbReference type="EMBL" id="CAPB01000022">
    <property type="protein sequence ID" value="CCO94057.1"/>
    <property type="molecule type" value="Genomic_DNA"/>
</dbReference>
<dbReference type="AlphaFoldDB" id="A0A830ZZ61"/>
<evidence type="ECO:0000313" key="1">
    <source>
        <dbReference type="EMBL" id="CCO94057.1"/>
    </source>
</evidence>
<name>A0A830ZZ61_ERWAM</name>
<sequence>MRQIDLPTILGTHNDILLTSALLAQHFYSVSGSEERCCREKWHSL</sequence>
<organism evidence="1 2">
    <name type="scientific">Erwinia amylovora NBRC 12687 = CFBP 1232</name>
    <dbReference type="NCBI Taxonomy" id="1219359"/>
    <lineage>
        <taxon>Bacteria</taxon>
        <taxon>Pseudomonadati</taxon>
        <taxon>Pseudomonadota</taxon>
        <taxon>Gammaproteobacteria</taxon>
        <taxon>Enterobacterales</taxon>
        <taxon>Erwiniaceae</taxon>
        <taxon>Erwinia</taxon>
    </lineage>
</organism>